<evidence type="ECO:0000256" key="1">
    <source>
        <dbReference type="SAM" id="Phobius"/>
    </source>
</evidence>
<keyword evidence="2" id="KW-1185">Reference proteome</keyword>
<keyword evidence="1" id="KW-1133">Transmembrane helix</keyword>
<evidence type="ECO:0000313" key="2">
    <source>
        <dbReference type="Proteomes" id="UP000887566"/>
    </source>
</evidence>
<protein>
    <submittedName>
        <fullName evidence="3">Uncharacterized protein</fullName>
    </submittedName>
</protein>
<proteinExistence type="predicted"/>
<organism evidence="2 3">
    <name type="scientific">Plectus sambesii</name>
    <dbReference type="NCBI Taxonomy" id="2011161"/>
    <lineage>
        <taxon>Eukaryota</taxon>
        <taxon>Metazoa</taxon>
        <taxon>Ecdysozoa</taxon>
        <taxon>Nematoda</taxon>
        <taxon>Chromadorea</taxon>
        <taxon>Plectida</taxon>
        <taxon>Plectina</taxon>
        <taxon>Plectoidea</taxon>
        <taxon>Plectidae</taxon>
        <taxon>Plectus</taxon>
    </lineage>
</organism>
<sequence length="248" mass="27571">MPPKITGVTLDEDQNLITVNWMLTDKDCPGYIRRYELTISCNSDQAVSPGNLLFDCRNGLQGPKLNGTVPGKCKSEDIYIKLRVGTANSTSNESEQYLLKNKAFSTWLIIAYVLGALLIAVAIASLIFFYYYKRHVKTYQNVYDTVRKLLRSQRKSEIGQSFRARIAPKSTIPDVPASESCNSPGETVYQTIAATPEVGTPHPLHATKIQSGTTSSTPRYSLGYTCAETQNEKSSSARDSLDYKLFEM</sequence>
<accession>A0A914XRY2</accession>
<reference evidence="3" key="1">
    <citation type="submission" date="2022-11" db="UniProtKB">
        <authorList>
            <consortium name="WormBaseParasite"/>
        </authorList>
    </citation>
    <scope>IDENTIFICATION</scope>
</reference>
<dbReference type="Proteomes" id="UP000887566">
    <property type="component" value="Unplaced"/>
</dbReference>
<dbReference type="AlphaFoldDB" id="A0A914XRY2"/>
<feature type="transmembrane region" description="Helical" evidence="1">
    <location>
        <begin position="107"/>
        <end position="132"/>
    </location>
</feature>
<keyword evidence="1" id="KW-0812">Transmembrane</keyword>
<dbReference type="WBParaSite" id="PSAMB.scaffold985size37628.g10108.t1">
    <property type="protein sequence ID" value="PSAMB.scaffold985size37628.g10108.t1"/>
    <property type="gene ID" value="PSAMB.scaffold985size37628.g10108"/>
</dbReference>
<keyword evidence="1" id="KW-0472">Membrane</keyword>
<name>A0A914XRY2_9BILA</name>
<evidence type="ECO:0000313" key="3">
    <source>
        <dbReference type="WBParaSite" id="PSAMB.scaffold985size37628.g10108.t1"/>
    </source>
</evidence>